<reference evidence="1" key="1">
    <citation type="submission" date="2022-03" db="EMBL/GenBank/DDBJ databases">
        <authorList>
            <person name="Santos J.D.N."/>
            <person name="Kallscheuer N."/>
            <person name="Jogler C."/>
            <person name="Lage O.M."/>
        </authorList>
    </citation>
    <scope>NUCLEOTIDE SEQUENCE</scope>
    <source>
        <strain evidence="1">M600PL45_2</strain>
    </source>
</reference>
<dbReference type="RefSeq" id="WP_241059110.1">
    <property type="nucleotide sequence ID" value="NZ_JAKWJU010000002.1"/>
</dbReference>
<protein>
    <submittedName>
        <fullName evidence="1">Lasso RiPP family leader peptide-containing protein</fullName>
    </submittedName>
</protein>
<keyword evidence="2" id="KW-1185">Reference proteome</keyword>
<dbReference type="Proteomes" id="UP001166784">
    <property type="component" value="Unassembled WGS sequence"/>
</dbReference>
<gene>
    <name evidence="1" type="ORF">MMA15_11690</name>
</gene>
<name>A0ABS9SXN5_9ACTN</name>
<organism evidence="1 2">
    <name type="scientific">Streptomyces marispadix</name>
    <dbReference type="NCBI Taxonomy" id="2922868"/>
    <lineage>
        <taxon>Bacteria</taxon>
        <taxon>Bacillati</taxon>
        <taxon>Actinomycetota</taxon>
        <taxon>Actinomycetes</taxon>
        <taxon>Kitasatosporales</taxon>
        <taxon>Streptomycetaceae</taxon>
        <taxon>Streptomyces</taxon>
    </lineage>
</organism>
<evidence type="ECO:0000313" key="1">
    <source>
        <dbReference type="EMBL" id="MCH6161040.1"/>
    </source>
</evidence>
<comment type="caution">
    <text evidence="1">The sequence shown here is derived from an EMBL/GenBank/DDBJ whole genome shotgun (WGS) entry which is preliminary data.</text>
</comment>
<evidence type="ECO:0000313" key="2">
    <source>
        <dbReference type="Proteomes" id="UP001166784"/>
    </source>
</evidence>
<dbReference type="NCBIfam" id="NF033521">
    <property type="entry name" value="lasso_leader_L3"/>
    <property type="match status" value="1"/>
</dbReference>
<sequence length="46" mass="5169">MNTSEFLTSEGVAEYEAPVITDIGEFAEQTRGEFGDWPDYPVGLWL</sequence>
<reference evidence="1" key="2">
    <citation type="journal article" date="2023" name="Int. J. Syst. Evol. Microbiol.">
        <title>Streptomyces marispadix sp. nov., isolated from marine beach sediment of the Northern Coast of Portugal.</title>
        <authorList>
            <person name="dos Santos J.D.N."/>
            <person name="Vitorino I.R."/>
            <person name="Kallscheuer N."/>
            <person name="Srivastava A."/>
            <person name="Krautwurst S."/>
            <person name="Marz M."/>
            <person name="Jogler C."/>
            <person name="Lobo Da Cunha A."/>
            <person name="Catita J."/>
            <person name="Goncalves H."/>
            <person name="Gonzalez I."/>
            <person name="Reyes F."/>
            <person name="Lage O.M."/>
        </authorList>
    </citation>
    <scope>NUCLEOTIDE SEQUENCE</scope>
    <source>
        <strain evidence="1">M600PL45_2</strain>
    </source>
</reference>
<proteinExistence type="predicted"/>
<dbReference type="EMBL" id="JAKWJU010000002">
    <property type="protein sequence ID" value="MCH6161040.1"/>
    <property type="molecule type" value="Genomic_DNA"/>
</dbReference>
<accession>A0ABS9SXN5</accession>